<dbReference type="InParanoid" id="A0A1Q3AQN2"/>
<protein>
    <submittedName>
        <fullName evidence="1">Uncharacterized protein</fullName>
    </submittedName>
</protein>
<sequence>MVTITRLKHLQHISLSISLPCSLSSTHLCQSASPFKNKVTALSLQHISLDQPPHSRTKSRFFSLDLILSFSRFKNKITAPRSLSRSQALFLSKTAWVDLMSA</sequence>
<gene>
    <name evidence="1" type="ORF">CFOL_v3_01399</name>
</gene>
<dbReference type="Proteomes" id="UP000187406">
    <property type="component" value="Unassembled WGS sequence"/>
</dbReference>
<evidence type="ECO:0000313" key="1">
    <source>
        <dbReference type="EMBL" id="GAV57863.1"/>
    </source>
</evidence>
<keyword evidence="2" id="KW-1185">Reference proteome</keyword>
<dbReference type="AlphaFoldDB" id="A0A1Q3AQN2"/>
<organism evidence="1 2">
    <name type="scientific">Cephalotus follicularis</name>
    <name type="common">Albany pitcher plant</name>
    <dbReference type="NCBI Taxonomy" id="3775"/>
    <lineage>
        <taxon>Eukaryota</taxon>
        <taxon>Viridiplantae</taxon>
        <taxon>Streptophyta</taxon>
        <taxon>Embryophyta</taxon>
        <taxon>Tracheophyta</taxon>
        <taxon>Spermatophyta</taxon>
        <taxon>Magnoliopsida</taxon>
        <taxon>eudicotyledons</taxon>
        <taxon>Gunneridae</taxon>
        <taxon>Pentapetalae</taxon>
        <taxon>rosids</taxon>
        <taxon>fabids</taxon>
        <taxon>Oxalidales</taxon>
        <taxon>Cephalotaceae</taxon>
        <taxon>Cephalotus</taxon>
    </lineage>
</organism>
<name>A0A1Q3AQN2_CEPFO</name>
<evidence type="ECO:0000313" key="2">
    <source>
        <dbReference type="Proteomes" id="UP000187406"/>
    </source>
</evidence>
<dbReference type="EMBL" id="BDDD01000045">
    <property type="protein sequence ID" value="GAV57863.1"/>
    <property type="molecule type" value="Genomic_DNA"/>
</dbReference>
<comment type="caution">
    <text evidence="1">The sequence shown here is derived from an EMBL/GenBank/DDBJ whole genome shotgun (WGS) entry which is preliminary data.</text>
</comment>
<proteinExistence type="predicted"/>
<reference evidence="2" key="1">
    <citation type="submission" date="2016-04" db="EMBL/GenBank/DDBJ databases">
        <title>Cephalotus genome sequencing.</title>
        <authorList>
            <person name="Fukushima K."/>
            <person name="Hasebe M."/>
            <person name="Fang X."/>
        </authorList>
    </citation>
    <scope>NUCLEOTIDE SEQUENCE [LARGE SCALE GENOMIC DNA]</scope>
    <source>
        <strain evidence="2">cv. St1</strain>
    </source>
</reference>
<accession>A0A1Q3AQN2</accession>